<protein>
    <submittedName>
        <fullName evidence="2">Uncharacterized protein</fullName>
    </submittedName>
</protein>
<feature type="chain" id="PRO_5045236387" evidence="1">
    <location>
        <begin position="28"/>
        <end position="137"/>
    </location>
</feature>
<proteinExistence type="predicted"/>
<accession>A0ABP8UF97</accession>
<evidence type="ECO:0000313" key="2">
    <source>
        <dbReference type="EMBL" id="GAA4630769.1"/>
    </source>
</evidence>
<gene>
    <name evidence="2" type="ORF">GCM10023196_057420</name>
</gene>
<sequence>MRIRLVTALGAAVLSAGTLLSAPAAQAATKTRFDVEVGNTRTEGIITWYGRSVRLSGAQTSVADRTVGQFRNTGGYTLNSRGRTLSHAVSRAEDEAHADTRLFHFVVPANVKGGAAFVRICLLDGSLNPLKCKRYSR</sequence>
<name>A0ABP8UF97_9ACTN</name>
<comment type="caution">
    <text evidence="2">The sequence shown here is derived from an EMBL/GenBank/DDBJ whole genome shotgun (WGS) entry which is preliminary data.</text>
</comment>
<dbReference type="Proteomes" id="UP001501442">
    <property type="component" value="Unassembled WGS sequence"/>
</dbReference>
<keyword evidence="1" id="KW-0732">Signal</keyword>
<dbReference type="EMBL" id="BAABHK010000008">
    <property type="protein sequence ID" value="GAA4630769.1"/>
    <property type="molecule type" value="Genomic_DNA"/>
</dbReference>
<dbReference type="RefSeq" id="WP_345434191.1">
    <property type="nucleotide sequence ID" value="NZ_BAABHK010000008.1"/>
</dbReference>
<reference evidence="3" key="1">
    <citation type="journal article" date="2019" name="Int. J. Syst. Evol. Microbiol.">
        <title>The Global Catalogue of Microorganisms (GCM) 10K type strain sequencing project: providing services to taxonomists for standard genome sequencing and annotation.</title>
        <authorList>
            <consortium name="The Broad Institute Genomics Platform"/>
            <consortium name="The Broad Institute Genome Sequencing Center for Infectious Disease"/>
            <person name="Wu L."/>
            <person name="Ma J."/>
        </authorList>
    </citation>
    <scope>NUCLEOTIDE SEQUENCE [LARGE SCALE GENOMIC DNA]</scope>
    <source>
        <strain evidence="3">JCM 17939</strain>
    </source>
</reference>
<evidence type="ECO:0000256" key="1">
    <source>
        <dbReference type="SAM" id="SignalP"/>
    </source>
</evidence>
<organism evidence="2 3">
    <name type="scientific">Actinoallomurus vinaceus</name>
    <dbReference type="NCBI Taxonomy" id="1080074"/>
    <lineage>
        <taxon>Bacteria</taxon>
        <taxon>Bacillati</taxon>
        <taxon>Actinomycetota</taxon>
        <taxon>Actinomycetes</taxon>
        <taxon>Streptosporangiales</taxon>
        <taxon>Thermomonosporaceae</taxon>
        <taxon>Actinoallomurus</taxon>
    </lineage>
</organism>
<evidence type="ECO:0000313" key="3">
    <source>
        <dbReference type="Proteomes" id="UP001501442"/>
    </source>
</evidence>
<keyword evidence="3" id="KW-1185">Reference proteome</keyword>
<feature type="signal peptide" evidence="1">
    <location>
        <begin position="1"/>
        <end position="27"/>
    </location>
</feature>